<keyword evidence="1" id="KW-1133">Transmembrane helix</keyword>
<dbReference type="eggNOG" id="COG1376">
    <property type="taxonomic scope" value="Bacteria"/>
</dbReference>
<keyword evidence="1" id="KW-0812">Transmembrane</keyword>
<dbReference type="HOGENOM" id="CLU_1335239_0_0_0"/>
<gene>
    <name evidence="2" type="ordered locus">ANT_20440</name>
</gene>
<name>E8MXI9_ANATU</name>
<keyword evidence="1" id="KW-0472">Membrane</keyword>
<sequence length="205" mass="22789">MFKMLFWLLRWFGVFLIGWLVPSSQQVMVDTPKPGEAVQGQVIIAGNVDLEGFQSYEVSFAYQKDETNTWFLIGRGEQIVRGGTLATWDTTTITDGQYRIRVRVYLAEGKIAETVVQQVRVRNYTPIETSTPVPQGAVGTQKTPITIADYTPSRMEVQSTSSANPLEISSDKLQRSFLLGGVVAIGLFILLGGYFLLQVLFRKGG</sequence>
<evidence type="ECO:0000313" key="2">
    <source>
        <dbReference type="EMBL" id="BAJ64070.1"/>
    </source>
</evidence>
<accession>E8MXI9</accession>
<protein>
    <recommendedName>
        <fullName evidence="4">Ig-like domain-containing protein</fullName>
    </recommendedName>
</protein>
<proteinExistence type="predicted"/>
<keyword evidence="3" id="KW-1185">Reference proteome</keyword>
<dbReference type="OrthoDB" id="165875at2"/>
<dbReference type="InParanoid" id="E8MXI9"/>
<dbReference type="KEGG" id="atm:ANT_20440"/>
<evidence type="ECO:0000313" key="3">
    <source>
        <dbReference type="Proteomes" id="UP000008922"/>
    </source>
</evidence>
<dbReference type="Proteomes" id="UP000008922">
    <property type="component" value="Chromosome"/>
</dbReference>
<dbReference type="EMBL" id="AP012029">
    <property type="protein sequence ID" value="BAJ64070.1"/>
    <property type="molecule type" value="Genomic_DNA"/>
</dbReference>
<reference evidence="2 3" key="1">
    <citation type="submission" date="2010-12" db="EMBL/GenBank/DDBJ databases">
        <title>Whole genome sequence of Anaerolinea thermophila UNI-1.</title>
        <authorList>
            <person name="Narita-Yamada S."/>
            <person name="Kishi E."/>
            <person name="Watanabe Y."/>
            <person name="Takasaki K."/>
            <person name="Ankai A."/>
            <person name="Oguchi A."/>
            <person name="Fukui S."/>
            <person name="Takahashi M."/>
            <person name="Yashiro I."/>
            <person name="Hosoyama A."/>
            <person name="Sekiguchi Y."/>
            <person name="Hanada S."/>
            <person name="Fujita N."/>
        </authorList>
    </citation>
    <scope>NUCLEOTIDE SEQUENCE [LARGE SCALE GENOMIC DNA]</scope>
    <source>
        <strain evidence="3">DSM 14523 / JCM 11388 / NBRC 100420 / UNI-1</strain>
    </source>
</reference>
<evidence type="ECO:0008006" key="4">
    <source>
        <dbReference type="Google" id="ProtNLM"/>
    </source>
</evidence>
<evidence type="ECO:0000256" key="1">
    <source>
        <dbReference type="SAM" id="Phobius"/>
    </source>
</evidence>
<dbReference type="STRING" id="926569.ANT_20440"/>
<dbReference type="AlphaFoldDB" id="E8MXI9"/>
<organism evidence="2 3">
    <name type="scientific">Anaerolinea thermophila (strain DSM 14523 / JCM 11388 / NBRC 100420 / UNI-1)</name>
    <dbReference type="NCBI Taxonomy" id="926569"/>
    <lineage>
        <taxon>Bacteria</taxon>
        <taxon>Bacillati</taxon>
        <taxon>Chloroflexota</taxon>
        <taxon>Anaerolineae</taxon>
        <taxon>Anaerolineales</taxon>
        <taxon>Anaerolineaceae</taxon>
        <taxon>Anaerolinea</taxon>
    </lineage>
</organism>
<feature type="transmembrane region" description="Helical" evidence="1">
    <location>
        <begin position="177"/>
        <end position="197"/>
    </location>
</feature>